<evidence type="ECO:0000313" key="1">
    <source>
        <dbReference type="EMBL" id="TEB32424.1"/>
    </source>
</evidence>
<name>A0A4Y7TEP7_COPMI</name>
<gene>
    <name evidence="1" type="ORF">FA13DRAFT_1790737</name>
</gene>
<keyword evidence="2" id="KW-1185">Reference proteome</keyword>
<organism evidence="1 2">
    <name type="scientific">Coprinellus micaceus</name>
    <name type="common">Glistening ink-cap mushroom</name>
    <name type="synonym">Coprinus micaceus</name>
    <dbReference type="NCBI Taxonomy" id="71717"/>
    <lineage>
        <taxon>Eukaryota</taxon>
        <taxon>Fungi</taxon>
        <taxon>Dikarya</taxon>
        <taxon>Basidiomycota</taxon>
        <taxon>Agaricomycotina</taxon>
        <taxon>Agaricomycetes</taxon>
        <taxon>Agaricomycetidae</taxon>
        <taxon>Agaricales</taxon>
        <taxon>Agaricineae</taxon>
        <taxon>Psathyrellaceae</taxon>
        <taxon>Coprinellus</taxon>
    </lineage>
</organism>
<reference evidence="1 2" key="1">
    <citation type="journal article" date="2019" name="Nat. Ecol. Evol.">
        <title>Megaphylogeny resolves global patterns of mushroom evolution.</title>
        <authorList>
            <person name="Varga T."/>
            <person name="Krizsan K."/>
            <person name="Foldi C."/>
            <person name="Dima B."/>
            <person name="Sanchez-Garcia M."/>
            <person name="Sanchez-Ramirez S."/>
            <person name="Szollosi G.J."/>
            <person name="Szarkandi J.G."/>
            <person name="Papp V."/>
            <person name="Albert L."/>
            <person name="Andreopoulos W."/>
            <person name="Angelini C."/>
            <person name="Antonin V."/>
            <person name="Barry K.W."/>
            <person name="Bougher N.L."/>
            <person name="Buchanan P."/>
            <person name="Buyck B."/>
            <person name="Bense V."/>
            <person name="Catcheside P."/>
            <person name="Chovatia M."/>
            <person name="Cooper J."/>
            <person name="Damon W."/>
            <person name="Desjardin D."/>
            <person name="Finy P."/>
            <person name="Geml J."/>
            <person name="Haridas S."/>
            <person name="Hughes K."/>
            <person name="Justo A."/>
            <person name="Karasinski D."/>
            <person name="Kautmanova I."/>
            <person name="Kiss B."/>
            <person name="Kocsube S."/>
            <person name="Kotiranta H."/>
            <person name="LaButti K.M."/>
            <person name="Lechner B.E."/>
            <person name="Liimatainen K."/>
            <person name="Lipzen A."/>
            <person name="Lukacs Z."/>
            <person name="Mihaltcheva S."/>
            <person name="Morgado L.N."/>
            <person name="Niskanen T."/>
            <person name="Noordeloos M.E."/>
            <person name="Ohm R.A."/>
            <person name="Ortiz-Santana B."/>
            <person name="Ovrebo C."/>
            <person name="Racz N."/>
            <person name="Riley R."/>
            <person name="Savchenko A."/>
            <person name="Shiryaev A."/>
            <person name="Soop K."/>
            <person name="Spirin V."/>
            <person name="Szebenyi C."/>
            <person name="Tomsovsky M."/>
            <person name="Tulloss R.E."/>
            <person name="Uehling J."/>
            <person name="Grigoriev I.V."/>
            <person name="Vagvolgyi C."/>
            <person name="Papp T."/>
            <person name="Martin F.M."/>
            <person name="Miettinen O."/>
            <person name="Hibbett D.S."/>
            <person name="Nagy L.G."/>
        </authorList>
    </citation>
    <scope>NUCLEOTIDE SEQUENCE [LARGE SCALE GENOMIC DNA]</scope>
    <source>
        <strain evidence="1 2">FP101781</strain>
    </source>
</reference>
<evidence type="ECO:0000313" key="2">
    <source>
        <dbReference type="Proteomes" id="UP000298030"/>
    </source>
</evidence>
<dbReference type="AlphaFoldDB" id="A0A4Y7TEP7"/>
<dbReference type="Proteomes" id="UP000298030">
    <property type="component" value="Unassembled WGS sequence"/>
</dbReference>
<sequence>MPPRTPDAQGYKFVVGERVTIEDDYELDGVILSKDTQGVIISRDMSEKWEMPIYQLKVSNVGHYWPVLEVAFVE</sequence>
<evidence type="ECO:0008006" key="3">
    <source>
        <dbReference type="Google" id="ProtNLM"/>
    </source>
</evidence>
<dbReference type="OrthoDB" id="10479448at2759"/>
<proteinExistence type="predicted"/>
<comment type="caution">
    <text evidence="1">The sequence shown here is derived from an EMBL/GenBank/DDBJ whole genome shotgun (WGS) entry which is preliminary data.</text>
</comment>
<dbReference type="EMBL" id="QPFP01000015">
    <property type="protein sequence ID" value="TEB32424.1"/>
    <property type="molecule type" value="Genomic_DNA"/>
</dbReference>
<accession>A0A4Y7TEP7</accession>
<protein>
    <recommendedName>
        <fullName evidence="3">Hypervirulence associated protein TUDOR domain-containing protein</fullName>
    </recommendedName>
</protein>